<feature type="coiled-coil region" evidence="2">
    <location>
        <begin position="437"/>
        <end position="470"/>
    </location>
</feature>
<dbReference type="InterPro" id="IPR001932">
    <property type="entry name" value="PPM-type_phosphatase-like_dom"/>
</dbReference>
<dbReference type="PANTHER" id="PTHR43156:SF2">
    <property type="entry name" value="STAGE II SPORULATION PROTEIN E"/>
    <property type="match status" value="1"/>
</dbReference>
<dbReference type="PANTHER" id="PTHR43156">
    <property type="entry name" value="STAGE II SPORULATION PROTEIN E-RELATED"/>
    <property type="match status" value="1"/>
</dbReference>
<comment type="caution">
    <text evidence="5">The sequence shown here is derived from an EMBL/GenBank/DDBJ whole genome shotgun (WGS) entry which is preliminary data.</text>
</comment>
<evidence type="ECO:0000256" key="3">
    <source>
        <dbReference type="SAM" id="Phobius"/>
    </source>
</evidence>
<dbReference type="GO" id="GO:0007165">
    <property type="term" value="P:signal transduction"/>
    <property type="evidence" value="ECO:0007669"/>
    <property type="project" value="InterPro"/>
</dbReference>
<dbReference type="Gene3D" id="6.10.340.10">
    <property type="match status" value="1"/>
</dbReference>
<proteinExistence type="predicted"/>
<keyword evidence="1 5" id="KW-0378">Hydrolase</keyword>
<dbReference type="Gene3D" id="3.60.40.10">
    <property type="entry name" value="PPM-type phosphatase domain"/>
    <property type="match status" value="1"/>
</dbReference>
<dbReference type="Pfam" id="PF00672">
    <property type="entry name" value="HAMP"/>
    <property type="match status" value="1"/>
</dbReference>
<keyword evidence="3" id="KW-0472">Membrane</keyword>
<evidence type="ECO:0000256" key="2">
    <source>
        <dbReference type="SAM" id="Coils"/>
    </source>
</evidence>
<dbReference type="SUPFAM" id="SSF81606">
    <property type="entry name" value="PP2C-like"/>
    <property type="match status" value="1"/>
</dbReference>
<accession>A0A841K108</accession>
<dbReference type="CDD" id="cd06225">
    <property type="entry name" value="HAMP"/>
    <property type="match status" value="1"/>
</dbReference>
<protein>
    <submittedName>
        <fullName evidence="5">Sigma-B regulation protein RsbU (Phosphoserine phosphatase)</fullName>
        <ecNumber evidence="5">3.1.3.3</ecNumber>
    </submittedName>
</protein>
<dbReference type="SUPFAM" id="SSF158472">
    <property type="entry name" value="HAMP domain-like"/>
    <property type="match status" value="1"/>
</dbReference>
<dbReference type="Pfam" id="PF07228">
    <property type="entry name" value="SpoIIE"/>
    <property type="match status" value="1"/>
</dbReference>
<dbReference type="OrthoDB" id="311592at2"/>
<organism evidence="5 6">
    <name type="scientific">Silvibacterium bohemicum</name>
    <dbReference type="NCBI Taxonomy" id="1577686"/>
    <lineage>
        <taxon>Bacteria</taxon>
        <taxon>Pseudomonadati</taxon>
        <taxon>Acidobacteriota</taxon>
        <taxon>Terriglobia</taxon>
        <taxon>Terriglobales</taxon>
        <taxon>Acidobacteriaceae</taxon>
        <taxon>Silvibacterium</taxon>
    </lineage>
</organism>
<dbReference type="AlphaFoldDB" id="A0A841K108"/>
<dbReference type="EMBL" id="JACHEK010000010">
    <property type="protein sequence ID" value="MBB6146665.1"/>
    <property type="molecule type" value="Genomic_DNA"/>
</dbReference>
<keyword evidence="3" id="KW-0812">Transmembrane</keyword>
<feature type="transmembrane region" description="Helical" evidence="3">
    <location>
        <begin position="27"/>
        <end position="44"/>
    </location>
</feature>
<keyword evidence="6" id="KW-1185">Reference proteome</keyword>
<feature type="transmembrane region" description="Helical" evidence="3">
    <location>
        <begin position="376"/>
        <end position="396"/>
    </location>
</feature>
<evidence type="ECO:0000313" key="6">
    <source>
        <dbReference type="Proteomes" id="UP000538666"/>
    </source>
</evidence>
<reference evidence="5 6" key="1">
    <citation type="submission" date="2020-08" db="EMBL/GenBank/DDBJ databases">
        <title>Genomic Encyclopedia of Type Strains, Phase IV (KMG-IV): sequencing the most valuable type-strain genomes for metagenomic binning, comparative biology and taxonomic classification.</title>
        <authorList>
            <person name="Goeker M."/>
        </authorList>
    </citation>
    <scope>NUCLEOTIDE SEQUENCE [LARGE SCALE GENOMIC DNA]</scope>
    <source>
        <strain evidence="5 6">DSM 103733</strain>
    </source>
</reference>
<dbReference type="SMART" id="SM00304">
    <property type="entry name" value="HAMP"/>
    <property type="match status" value="1"/>
</dbReference>
<dbReference type="InterPro" id="IPR003660">
    <property type="entry name" value="HAMP_dom"/>
</dbReference>
<dbReference type="EC" id="3.1.3.3" evidence="5"/>
<evidence type="ECO:0000256" key="1">
    <source>
        <dbReference type="ARBA" id="ARBA00022801"/>
    </source>
</evidence>
<keyword evidence="2" id="KW-0175">Coiled coil</keyword>
<feature type="transmembrane region" description="Helical" evidence="3">
    <location>
        <begin position="50"/>
        <end position="76"/>
    </location>
</feature>
<keyword evidence="3" id="KW-1133">Transmembrane helix</keyword>
<evidence type="ECO:0000259" key="4">
    <source>
        <dbReference type="PROSITE" id="PS50885"/>
    </source>
</evidence>
<dbReference type="PROSITE" id="PS50885">
    <property type="entry name" value="HAMP"/>
    <property type="match status" value="1"/>
</dbReference>
<dbReference type="SMART" id="SM00331">
    <property type="entry name" value="PP2C_SIG"/>
    <property type="match status" value="1"/>
</dbReference>
<sequence length="728" mass="81199">MGHLRNFETAVFRRVRRDPPLGKVHRIAFWLFVFYLALSAGRLLPGQAGVFFGGVSVLTLLLLVAFCIPLLWRWVFGRLMWKVRNRLVVTYLLMGLAPVVLFVTLASILLYVFSGQFAIFAASSEITSELGHIATQDRAFALHIAHMVAQQPKIKVVDLAEAEDSMPVHEDFGMTVAAFEDGQPLALTPSSLHDASISQAPAWYHDNDRGDRFKRIVIHEGKLYLRAIDTQTLGGHTITTITSLPLHRENVDQIARGLGTVTIVPDVQIDDDDMPSDAKPPKKVQFSYQRTARGVKVNGEDLDEMQTRRRSITGGMLPGAQHFYDVTVTFWAPLDTIDWETGKPIQTYAKVSSRPSLLYQRLFITSLKIAAVIQEILIGIAIFFGVIELFAFYMAVRLNRTITRSIRDLYQATVAIDKGDLSHRIQVTRNDQLAALSRSFNRMISSLERLLEEQRQKQRLENELAIAQEVQANLFPRGNISVPSLELHGACYPARTVSGDYYDFLVFGGTSMGLAIGDISGKGISAALLMATLHSAVRAYRFAGEELITAGTAALAIASTRAMGEDEVECGELFEEPSKILALLNRHLYRSTQPEKYATLWLGHYDGLTSRLIYSNGGQLPPFLLRADDSVTRLDCGGTVVGLLNNMSYEQATEQLYPGDILIAYSDGVTEPENEFGEFGEDRLLEVVRRHRHLSLEAISEQVMQSLRTWIGGQEQPDDITLVLARQR</sequence>
<dbReference type="InterPro" id="IPR052016">
    <property type="entry name" value="Bact_Sigma-Reg"/>
</dbReference>
<feature type="transmembrane region" description="Helical" evidence="3">
    <location>
        <begin position="88"/>
        <end position="113"/>
    </location>
</feature>
<dbReference type="RefSeq" id="WP_050060310.1">
    <property type="nucleotide sequence ID" value="NZ_JACHEK010000010.1"/>
</dbReference>
<dbReference type="GO" id="GO:0016791">
    <property type="term" value="F:phosphatase activity"/>
    <property type="evidence" value="ECO:0007669"/>
    <property type="project" value="TreeGrafter"/>
</dbReference>
<dbReference type="Proteomes" id="UP000538666">
    <property type="component" value="Unassembled WGS sequence"/>
</dbReference>
<gene>
    <name evidence="5" type="ORF">HNQ77_004644</name>
</gene>
<feature type="domain" description="HAMP" evidence="4">
    <location>
        <begin position="400"/>
        <end position="452"/>
    </location>
</feature>
<dbReference type="GO" id="GO:0016020">
    <property type="term" value="C:membrane"/>
    <property type="evidence" value="ECO:0007669"/>
    <property type="project" value="InterPro"/>
</dbReference>
<name>A0A841K108_9BACT</name>
<dbReference type="InterPro" id="IPR036457">
    <property type="entry name" value="PPM-type-like_dom_sf"/>
</dbReference>
<evidence type="ECO:0000313" key="5">
    <source>
        <dbReference type="EMBL" id="MBB6146665.1"/>
    </source>
</evidence>